<evidence type="ECO:0000256" key="7">
    <source>
        <dbReference type="ARBA" id="ARBA00023136"/>
    </source>
</evidence>
<evidence type="ECO:0000256" key="1">
    <source>
        <dbReference type="ARBA" id="ARBA00004651"/>
    </source>
</evidence>
<comment type="subcellular location">
    <subcellularLocation>
        <location evidence="1 11">Cell membrane</location>
        <topology evidence="1 11">Multi-pass membrane protein</topology>
    </subcellularLocation>
</comment>
<feature type="transmembrane region" description="Helical" evidence="11">
    <location>
        <begin position="106"/>
        <end position="126"/>
    </location>
</feature>
<dbReference type="GO" id="GO:0046872">
    <property type="term" value="F:metal ion binding"/>
    <property type="evidence" value="ECO:0007669"/>
    <property type="project" value="UniProtKB-KW"/>
</dbReference>
<evidence type="ECO:0000256" key="3">
    <source>
        <dbReference type="ARBA" id="ARBA00022519"/>
    </source>
</evidence>
<evidence type="ECO:0000256" key="6">
    <source>
        <dbReference type="ARBA" id="ARBA00023065"/>
    </source>
</evidence>
<keyword evidence="5 11" id="KW-1133">Transmembrane helix</keyword>
<evidence type="ECO:0000256" key="9">
    <source>
        <dbReference type="ARBA" id="ARBA00035120"/>
    </source>
</evidence>
<keyword evidence="13" id="KW-1185">Reference proteome</keyword>
<dbReference type="PANTHER" id="PTHR28259">
    <property type="entry name" value="FLUORIDE EXPORT PROTEIN 1-RELATED"/>
    <property type="match status" value="1"/>
</dbReference>
<keyword evidence="11" id="KW-0813">Transport</keyword>
<dbReference type="AlphaFoldDB" id="A0A1I2IIS3"/>
<dbReference type="GO" id="GO:0062054">
    <property type="term" value="F:fluoride channel activity"/>
    <property type="evidence" value="ECO:0007669"/>
    <property type="project" value="UniProtKB-UniRule"/>
</dbReference>
<feature type="transmembrane region" description="Helical" evidence="11">
    <location>
        <begin position="35"/>
        <end position="56"/>
    </location>
</feature>
<gene>
    <name evidence="11" type="primary">fluC</name>
    <name evidence="11" type="synonym">crcB</name>
    <name evidence="12" type="ORF">SAMN05216283_10671</name>
</gene>
<dbReference type="STRING" id="655355.SAMN05216283_10671"/>
<feature type="binding site" evidence="11">
    <location>
        <position position="79"/>
    </location>
    <ligand>
        <name>Na(+)</name>
        <dbReference type="ChEBI" id="CHEBI:29101"/>
        <note>structural</note>
    </ligand>
</feature>
<evidence type="ECO:0000256" key="8">
    <source>
        <dbReference type="ARBA" id="ARBA00023303"/>
    </source>
</evidence>
<name>A0A1I2IIS3_9BACT</name>
<keyword evidence="8 11" id="KW-0407">Ion channel</keyword>
<keyword evidence="7 11" id="KW-0472">Membrane</keyword>
<keyword evidence="11" id="KW-0479">Metal-binding</keyword>
<proteinExistence type="inferred from homology"/>
<protein>
    <recommendedName>
        <fullName evidence="11">Fluoride-specific ion channel FluC</fullName>
    </recommendedName>
</protein>
<evidence type="ECO:0000256" key="5">
    <source>
        <dbReference type="ARBA" id="ARBA00022989"/>
    </source>
</evidence>
<dbReference type="HAMAP" id="MF_00454">
    <property type="entry name" value="FluC"/>
    <property type="match status" value="1"/>
</dbReference>
<dbReference type="PANTHER" id="PTHR28259:SF1">
    <property type="entry name" value="FLUORIDE EXPORT PROTEIN 1-RELATED"/>
    <property type="match status" value="1"/>
</dbReference>
<comment type="catalytic activity">
    <reaction evidence="10">
        <text>fluoride(in) = fluoride(out)</text>
        <dbReference type="Rhea" id="RHEA:76159"/>
        <dbReference type="ChEBI" id="CHEBI:17051"/>
    </reaction>
    <physiologicalReaction direction="left-to-right" evidence="10">
        <dbReference type="Rhea" id="RHEA:76160"/>
    </physiologicalReaction>
</comment>
<comment type="activity regulation">
    <text evidence="11">Na(+) is not transported, but it plays an essential structural role and its presence is essential for fluoride channel function.</text>
</comment>
<evidence type="ECO:0000256" key="2">
    <source>
        <dbReference type="ARBA" id="ARBA00022475"/>
    </source>
</evidence>
<keyword evidence="11" id="KW-0915">Sodium</keyword>
<evidence type="ECO:0000313" key="12">
    <source>
        <dbReference type="EMBL" id="SFF42205.1"/>
    </source>
</evidence>
<keyword evidence="3" id="KW-0997">Cell inner membrane</keyword>
<evidence type="ECO:0000256" key="11">
    <source>
        <dbReference type="HAMAP-Rule" id="MF_00454"/>
    </source>
</evidence>
<sequence>MLKTILIVGTGGFLGSVSRYLTQVLVERYLHSTFPWGTFVANIAGCFLIGLVYALSERGNLLSPEWRIFMTVGFCGGFTTFSSFAYNNLTMLSENNLIQLLGNIGLSLFFGIGAVYLGIVAIRLLYS</sequence>
<dbReference type="Pfam" id="PF02537">
    <property type="entry name" value="CRCB"/>
    <property type="match status" value="1"/>
</dbReference>
<evidence type="ECO:0000313" key="13">
    <source>
        <dbReference type="Proteomes" id="UP000198964"/>
    </source>
</evidence>
<feature type="binding site" evidence="11">
    <location>
        <position position="76"/>
    </location>
    <ligand>
        <name>Na(+)</name>
        <dbReference type="ChEBI" id="CHEBI:29101"/>
        <note>structural</note>
    </ligand>
</feature>
<dbReference type="RefSeq" id="WP_093920206.1">
    <property type="nucleotide sequence ID" value="NZ_FONW01000006.1"/>
</dbReference>
<comment type="function">
    <text evidence="11">Fluoride-specific ion channel. Important for reducing fluoride concentration in the cell, thus reducing its toxicity.</text>
</comment>
<dbReference type="GO" id="GO:0140114">
    <property type="term" value="P:cellular detoxification of fluoride"/>
    <property type="evidence" value="ECO:0007669"/>
    <property type="project" value="UniProtKB-UniRule"/>
</dbReference>
<accession>A0A1I2IIS3</accession>
<dbReference type="Proteomes" id="UP000198964">
    <property type="component" value="Unassembled WGS sequence"/>
</dbReference>
<dbReference type="EMBL" id="FONW01000006">
    <property type="protein sequence ID" value="SFF42205.1"/>
    <property type="molecule type" value="Genomic_DNA"/>
</dbReference>
<feature type="transmembrane region" description="Helical" evidence="11">
    <location>
        <begin position="68"/>
        <end position="86"/>
    </location>
</feature>
<comment type="similarity">
    <text evidence="9 11">Belongs to the fluoride channel Fluc/FEX (TC 1.A.43) family.</text>
</comment>
<keyword evidence="6 11" id="KW-0406">Ion transport</keyword>
<evidence type="ECO:0000256" key="4">
    <source>
        <dbReference type="ARBA" id="ARBA00022692"/>
    </source>
</evidence>
<dbReference type="InterPro" id="IPR003691">
    <property type="entry name" value="FluC"/>
</dbReference>
<evidence type="ECO:0000256" key="10">
    <source>
        <dbReference type="ARBA" id="ARBA00035585"/>
    </source>
</evidence>
<keyword evidence="2 11" id="KW-1003">Cell membrane</keyword>
<dbReference type="NCBIfam" id="TIGR00494">
    <property type="entry name" value="crcB"/>
    <property type="match status" value="1"/>
</dbReference>
<dbReference type="GO" id="GO:0005886">
    <property type="term" value="C:plasma membrane"/>
    <property type="evidence" value="ECO:0007669"/>
    <property type="project" value="UniProtKB-SubCell"/>
</dbReference>
<keyword evidence="4 11" id="KW-0812">Transmembrane</keyword>
<organism evidence="12 13">
    <name type="scientific">Sunxiuqinia elliptica</name>
    <dbReference type="NCBI Taxonomy" id="655355"/>
    <lineage>
        <taxon>Bacteria</taxon>
        <taxon>Pseudomonadati</taxon>
        <taxon>Bacteroidota</taxon>
        <taxon>Bacteroidia</taxon>
        <taxon>Marinilabiliales</taxon>
        <taxon>Prolixibacteraceae</taxon>
        <taxon>Sunxiuqinia</taxon>
    </lineage>
</organism>
<reference evidence="12 13" key="1">
    <citation type="submission" date="2016-10" db="EMBL/GenBank/DDBJ databases">
        <authorList>
            <person name="de Groot N.N."/>
        </authorList>
    </citation>
    <scope>NUCLEOTIDE SEQUENCE [LARGE SCALE GENOMIC DNA]</scope>
    <source>
        <strain evidence="12 13">CGMCC 1.9156</strain>
    </source>
</reference>